<evidence type="ECO:0000313" key="2">
    <source>
        <dbReference type="Proteomes" id="UP000510934"/>
    </source>
</evidence>
<dbReference type="AlphaFoldDB" id="A0A7D6A6U8"/>
<reference evidence="1 2" key="1">
    <citation type="journal article" date="2009" name="Mikrobiologiia">
        <title>[Phenanthren biodegradation and interaction of Pseudomonas putida BS3701 and Burkholderia sp.BS3702 in plant rhizosphere].</title>
        <authorList>
            <person name="Ovchinnikova A.A."/>
            <person name="Vetrova A.A."/>
            <person name="Filonov A.E."/>
            <person name="Boronin A.M."/>
        </authorList>
    </citation>
    <scope>NUCLEOTIDE SEQUENCE [LARGE SCALE GENOMIC DNA]</scope>
    <source>
        <strain evidence="1 2">BS3701</strain>
        <plasmid evidence="2">pbs1142</plasmid>
    </source>
</reference>
<geneLocation type="plasmid" evidence="2">
    <name>pbs1142</name>
</geneLocation>
<accession>A0A7D6A6U8</accession>
<protein>
    <submittedName>
        <fullName evidence="1">Uncharacterized protein</fullName>
    </submittedName>
</protein>
<dbReference type="EMBL" id="CP059054">
    <property type="protein sequence ID" value="QLJ17460.1"/>
    <property type="molecule type" value="Genomic_DNA"/>
</dbReference>
<organism evidence="1 2">
    <name type="scientific">Pseudomonas putida</name>
    <name type="common">Arthrobacter siderocapsulatus</name>
    <dbReference type="NCBI Taxonomy" id="303"/>
    <lineage>
        <taxon>Bacteria</taxon>
        <taxon>Pseudomonadati</taxon>
        <taxon>Pseudomonadota</taxon>
        <taxon>Gammaproteobacteria</taxon>
        <taxon>Pseudomonadales</taxon>
        <taxon>Pseudomonadaceae</taxon>
        <taxon>Pseudomonas</taxon>
    </lineage>
</organism>
<keyword evidence="1" id="KW-0614">Plasmid</keyword>
<name>A0A7D6A6U8_PSEPU</name>
<dbReference type="RefSeq" id="WP_180690228.1">
    <property type="nucleotide sequence ID" value="NZ_CP059054.1"/>
</dbReference>
<proteinExistence type="predicted"/>
<evidence type="ECO:0000313" key="1">
    <source>
        <dbReference type="EMBL" id="QLJ17460.1"/>
    </source>
</evidence>
<dbReference type="Proteomes" id="UP000510934">
    <property type="component" value="Plasmid pBS1142"/>
</dbReference>
<sequence length="102" mass="12284">MSKHFFKHVVDENLVLQVEMGWDKPMRQFYCVIWRLKDEEIESGSTWERPLYSNLDDIVLRQPLDYYLNKCAEYDIQIPKEMVIAILDDESRNAVNETKVWN</sequence>
<gene>
    <name evidence="1" type="ORF">H0H12_29700</name>
</gene>